<sequence length="100" mass="12025">MHFVLNNDLCHEFSIYPMQNIFWKFRELNIYNATVPDRMHHCDLGLFNYLPEIILNYIVDKKALMNLTDGWQKYHAFLNLNLLKMDLVILHTSLHQNFEA</sequence>
<proteinExistence type="predicted"/>
<dbReference type="EMBL" id="KI280157">
    <property type="protein sequence ID" value="ESA17464.1"/>
    <property type="molecule type" value="Genomic_DNA"/>
</dbReference>
<accession>U9UAN2</accession>
<dbReference type="HOGENOM" id="CLU_2307497_0_0_1"/>
<evidence type="ECO:0000313" key="1">
    <source>
        <dbReference type="EMBL" id="ESA17464.1"/>
    </source>
</evidence>
<protein>
    <submittedName>
        <fullName evidence="1">Uncharacterized protein</fullName>
    </submittedName>
</protein>
<dbReference type="AlphaFoldDB" id="U9UAN2"/>
<gene>
    <name evidence="1" type="ORF">GLOINDRAFT_93916</name>
</gene>
<reference evidence="1" key="1">
    <citation type="submission" date="2013-07" db="EMBL/GenBank/DDBJ databases">
        <title>The genome of an arbuscular mycorrhizal fungus provides insights into the evolution of the oldest plant symbiosis.</title>
        <authorList>
            <consortium name="DOE Joint Genome Institute"/>
            <person name="Tisserant E."/>
            <person name="Malbreil M."/>
            <person name="Kuo A."/>
            <person name="Kohler A."/>
            <person name="Symeonidi A."/>
            <person name="Balestrini R."/>
            <person name="Charron P."/>
            <person name="Duensing N."/>
            <person name="Frei-dit-Frey N."/>
            <person name="Gianinazzi-Pearson V."/>
            <person name="Gilbert B."/>
            <person name="Handa Y."/>
            <person name="Hijri M."/>
            <person name="Kaul R."/>
            <person name="Kawaguchi M."/>
            <person name="Krajinski F."/>
            <person name="Lammers P."/>
            <person name="Lapierre D."/>
            <person name="Masclaux F.G."/>
            <person name="Murat C."/>
            <person name="Morin E."/>
            <person name="Ndikumana S."/>
            <person name="Pagni M."/>
            <person name="Petitpierre D."/>
            <person name="Requena N."/>
            <person name="Rosikiewicz P."/>
            <person name="Riley R."/>
            <person name="Saito K."/>
            <person name="San Clemente H."/>
            <person name="Shapiro H."/>
            <person name="van Tuinen D."/>
            <person name="Becard G."/>
            <person name="Bonfante P."/>
            <person name="Paszkowski U."/>
            <person name="Shachar-Hill Y."/>
            <person name="Young J.P."/>
            <person name="Sanders I.R."/>
            <person name="Henrissat B."/>
            <person name="Rensing S.A."/>
            <person name="Grigoriev I.V."/>
            <person name="Corradi N."/>
            <person name="Roux C."/>
            <person name="Martin F."/>
        </authorList>
    </citation>
    <scope>NUCLEOTIDE SEQUENCE</scope>
    <source>
        <strain evidence="1">DAOM 197198</strain>
    </source>
</reference>
<organism evidence="1">
    <name type="scientific">Rhizophagus irregularis (strain DAOM 181602 / DAOM 197198 / MUCL 43194)</name>
    <name type="common">Arbuscular mycorrhizal fungus</name>
    <name type="synonym">Glomus intraradices</name>
    <dbReference type="NCBI Taxonomy" id="747089"/>
    <lineage>
        <taxon>Eukaryota</taxon>
        <taxon>Fungi</taxon>
        <taxon>Fungi incertae sedis</taxon>
        <taxon>Mucoromycota</taxon>
        <taxon>Glomeromycotina</taxon>
        <taxon>Glomeromycetes</taxon>
        <taxon>Glomerales</taxon>
        <taxon>Glomeraceae</taxon>
        <taxon>Rhizophagus</taxon>
    </lineage>
</organism>
<name>U9UAN2_RHIID</name>